<dbReference type="RefSeq" id="WP_367168396.1">
    <property type="nucleotide sequence ID" value="NZ_JBFKZN010000011.1"/>
</dbReference>
<evidence type="ECO:0008006" key="3">
    <source>
        <dbReference type="Google" id="ProtNLM"/>
    </source>
</evidence>
<organism evidence="1 2">
    <name type="scientific">Erwinia papayae</name>
    <dbReference type="NCBI Taxonomy" id="206499"/>
    <lineage>
        <taxon>Bacteria</taxon>
        <taxon>Pseudomonadati</taxon>
        <taxon>Pseudomonadota</taxon>
        <taxon>Gammaproteobacteria</taxon>
        <taxon>Enterobacterales</taxon>
        <taxon>Erwiniaceae</taxon>
        <taxon>Erwinia</taxon>
    </lineage>
</organism>
<name>A0ABV3N678_9GAMM</name>
<comment type="caution">
    <text evidence="1">The sequence shown here is derived from an EMBL/GenBank/DDBJ whole genome shotgun (WGS) entry which is preliminary data.</text>
</comment>
<protein>
    <recommendedName>
        <fullName evidence="3">Transposase</fullName>
    </recommendedName>
</protein>
<dbReference type="EMBL" id="JBFKZN010000011">
    <property type="protein sequence ID" value="MEW5291216.1"/>
    <property type="molecule type" value="Genomic_DNA"/>
</dbReference>
<gene>
    <name evidence="1" type="ORF">ABW286_18875</name>
</gene>
<dbReference type="Proteomes" id="UP001554567">
    <property type="component" value="Unassembled WGS sequence"/>
</dbReference>
<sequence>MSSESDLRHNPDIAGEIWQYAAVPAREKSGRRTRNEGRIGLMQADIKPGKLHTFWSVNVTMLAGNQQLLTFFLLA</sequence>
<evidence type="ECO:0000313" key="2">
    <source>
        <dbReference type="Proteomes" id="UP001554567"/>
    </source>
</evidence>
<evidence type="ECO:0000313" key="1">
    <source>
        <dbReference type="EMBL" id="MEW5291216.1"/>
    </source>
</evidence>
<keyword evidence="2" id="KW-1185">Reference proteome</keyword>
<accession>A0ABV3N678</accession>
<proteinExistence type="predicted"/>
<reference evidence="1 2" key="1">
    <citation type="submission" date="2024-07" db="EMBL/GenBank/DDBJ databases">
        <authorList>
            <person name="Dulla G.F.J."/>
            <person name="Delorm J.G."/>
        </authorList>
    </citation>
    <scope>NUCLEOTIDE SEQUENCE [LARGE SCALE GENOMIC DNA]</scope>
    <source>
        <strain evidence="1 2">JGD 233</strain>
    </source>
</reference>